<evidence type="ECO:0000256" key="1">
    <source>
        <dbReference type="SAM" id="Coils"/>
    </source>
</evidence>
<evidence type="ECO:0000313" key="5">
    <source>
        <dbReference type="Proteomes" id="UP001217918"/>
    </source>
</evidence>
<dbReference type="EMBL" id="JAQQPM010000007">
    <property type="protein sequence ID" value="KAK2074050.1"/>
    <property type="molecule type" value="Genomic_DNA"/>
</dbReference>
<keyword evidence="5" id="KW-1185">Reference proteome</keyword>
<keyword evidence="1" id="KW-0175">Coiled coil</keyword>
<comment type="caution">
    <text evidence="4">The sequence shown here is derived from an EMBL/GenBank/DDBJ whole genome shotgun (WGS) entry which is preliminary data.</text>
</comment>
<protein>
    <submittedName>
        <fullName evidence="4">Uncharacterized protein</fullName>
    </submittedName>
</protein>
<reference evidence="4" key="1">
    <citation type="journal article" date="2023" name="Mol. Plant Microbe Interact.">
        <title>Elucidating the Obligate Nature and Biological Capacity of an Invasive Fungal Corn Pathogen.</title>
        <authorList>
            <person name="MacCready J.S."/>
            <person name="Roggenkamp E.M."/>
            <person name="Gdanetz K."/>
            <person name="Chilvers M.I."/>
        </authorList>
    </citation>
    <scope>NUCLEOTIDE SEQUENCE</scope>
    <source>
        <strain evidence="4">PM02</strain>
    </source>
</reference>
<dbReference type="Proteomes" id="UP001217918">
    <property type="component" value="Unassembled WGS sequence"/>
</dbReference>
<feature type="compositionally biased region" description="Low complexity" evidence="2">
    <location>
        <begin position="304"/>
        <end position="319"/>
    </location>
</feature>
<evidence type="ECO:0000313" key="4">
    <source>
        <dbReference type="EMBL" id="KAK2074050.1"/>
    </source>
</evidence>
<feature type="coiled-coil region" evidence="1">
    <location>
        <begin position="219"/>
        <end position="246"/>
    </location>
</feature>
<feature type="region of interest" description="Disordered" evidence="2">
    <location>
        <begin position="297"/>
        <end position="433"/>
    </location>
</feature>
<feature type="transmembrane region" description="Helical" evidence="3">
    <location>
        <begin position="51"/>
        <end position="72"/>
    </location>
</feature>
<dbReference type="AlphaFoldDB" id="A0AAD9IB63"/>
<keyword evidence="3" id="KW-0472">Membrane</keyword>
<organism evidence="4 5">
    <name type="scientific">Phyllachora maydis</name>
    <dbReference type="NCBI Taxonomy" id="1825666"/>
    <lineage>
        <taxon>Eukaryota</taxon>
        <taxon>Fungi</taxon>
        <taxon>Dikarya</taxon>
        <taxon>Ascomycota</taxon>
        <taxon>Pezizomycotina</taxon>
        <taxon>Sordariomycetes</taxon>
        <taxon>Sordariomycetidae</taxon>
        <taxon>Phyllachorales</taxon>
        <taxon>Phyllachoraceae</taxon>
        <taxon>Phyllachora</taxon>
    </lineage>
</organism>
<name>A0AAD9IB63_9PEZI</name>
<gene>
    <name evidence="4" type="ORF">P8C59_008287</name>
</gene>
<evidence type="ECO:0000256" key="2">
    <source>
        <dbReference type="SAM" id="MobiDB-lite"/>
    </source>
</evidence>
<proteinExistence type="predicted"/>
<feature type="region of interest" description="Disordered" evidence="2">
    <location>
        <begin position="83"/>
        <end position="112"/>
    </location>
</feature>
<evidence type="ECO:0000256" key="3">
    <source>
        <dbReference type="SAM" id="Phobius"/>
    </source>
</evidence>
<sequence>MLARSTMPFLRMGLGSGLGSWRLPPDIRRRQDVTNALPGSRSSWSGMSETVAMALVGAVLAVFVLVVGFCVFRSWRRKRTRAHSYAKPADADADASDGSSMRHRTALAQTVSHASASASASAAAQSGIDRNTSVRSVMTLPAYRVRAADTEQVLGREGERDGIDVVVEMPTAEEEEALRDDEMEALYQMRLARRQQVAAHDARREQRRAARERNDAIALEDVRRRARDAAAQLDALRRGHERAKQTRRRAVSSVSYADLGVARADGTRLRANSNESECAGLLSDAASIAASQHSAGLCHSRNGSASSAAPSTATATTAPAPAPAPTDGPFGSVAGGDEEGPPPDYSPGPGAAPRHRLSTSMGDLTDSGGGGGGRPNVPQLPALNLESLPQIVIEPSSARPGEEEEEEEDHPLESGPSRALEEGIICPPYVRVH</sequence>
<keyword evidence="3" id="KW-0812">Transmembrane</keyword>
<keyword evidence="3" id="KW-1133">Transmembrane helix</keyword>
<accession>A0AAD9IB63</accession>